<sequence>MSRTSWILTAAGGAAAVTAATAWVTGRSRPDDSSLGVARPPGDLPPSRTVSLDGHGEIFFRDQPGPADQPPIVLVHGWVVSADLNWFTTYGALEEVGRVIAPDHRGHGRGARHSMPFRLADVADDIAALLRAEGTGPAIIVGYSMGGPLTQLLWQRHPDVVAGVVLCATAAHFNFSTVTALGWRFITLYQLGQRLLPRTWIERVLLTQAQDAVGPNLLRRAAPGISELSPLLPWVVGELQRGEIEDLAEAGRELSRFDSRGWITGIDVPSAVLVTTRDRLVPPSAQLQLVDLLDDPLVVEVEGDHDASAAMATEFNSALRKAIDHIASRNDTRIGGVA</sequence>
<feature type="signal peptide" evidence="2">
    <location>
        <begin position="1"/>
        <end position="19"/>
    </location>
</feature>
<dbReference type="EMBL" id="CP031165">
    <property type="protein sequence ID" value="AXV08124.1"/>
    <property type="molecule type" value="Genomic_DNA"/>
</dbReference>
<dbReference type="Gene3D" id="3.40.50.1820">
    <property type="entry name" value="alpha/beta hydrolase"/>
    <property type="match status" value="1"/>
</dbReference>
<dbReference type="InterPro" id="IPR000073">
    <property type="entry name" value="AB_hydrolase_1"/>
</dbReference>
<dbReference type="GO" id="GO:0016020">
    <property type="term" value="C:membrane"/>
    <property type="evidence" value="ECO:0007669"/>
    <property type="project" value="TreeGrafter"/>
</dbReference>
<evidence type="ECO:0000313" key="4">
    <source>
        <dbReference type="EMBL" id="AXV08124.1"/>
    </source>
</evidence>
<dbReference type="PANTHER" id="PTHR43798">
    <property type="entry name" value="MONOACYLGLYCEROL LIPASE"/>
    <property type="match status" value="1"/>
</dbReference>
<dbReference type="Pfam" id="PF00561">
    <property type="entry name" value="Abhydrolase_1"/>
    <property type="match status" value="1"/>
</dbReference>
<evidence type="ECO:0000256" key="1">
    <source>
        <dbReference type="SAM" id="MobiDB-lite"/>
    </source>
</evidence>
<dbReference type="Proteomes" id="UP000264006">
    <property type="component" value="Chromosome"/>
</dbReference>
<gene>
    <name evidence="4" type="ORF">DVS28_a3449</name>
</gene>
<evidence type="ECO:0000259" key="3">
    <source>
        <dbReference type="Pfam" id="PF00561"/>
    </source>
</evidence>
<dbReference type="KEGG" id="euz:DVS28_a3449"/>
<protein>
    <submittedName>
        <fullName evidence="4">Hydrolase</fullName>
    </submittedName>
</protein>
<keyword evidence="5" id="KW-1185">Reference proteome</keyword>
<reference evidence="4 5" key="1">
    <citation type="submission" date="2018-09" db="EMBL/GenBank/DDBJ databases">
        <title>Complete genome sequence of Euzebya sp. DY32-46 isolated from seawater of Pacific Ocean.</title>
        <authorList>
            <person name="Xu L."/>
            <person name="Wu Y.-H."/>
            <person name="Xu X.-W."/>
        </authorList>
    </citation>
    <scope>NUCLEOTIDE SEQUENCE [LARGE SCALE GENOMIC DNA]</scope>
    <source>
        <strain evidence="4 5">DY32-46</strain>
    </source>
</reference>
<dbReference type="AlphaFoldDB" id="A0A346Y0X7"/>
<evidence type="ECO:0000313" key="5">
    <source>
        <dbReference type="Proteomes" id="UP000264006"/>
    </source>
</evidence>
<dbReference type="InterPro" id="IPR029058">
    <property type="entry name" value="AB_hydrolase_fold"/>
</dbReference>
<name>A0A346Y0X7_9ACTN</name>
<dbReference type="PANTHER" id="PTHR43798:SF33">
    <property type="entry name" value="HYDROLASE, PUTATIVE (AFU_ORTHOLOGUE AFUA_2G14860)-RELATED"/>
    <property type="match status" value="1"/>
</dbReference>
<evidence type="ECO:0000256" key="2">
    <source>
        <dbReference type="SAM" id="SignalP"/>
    </source>
</evidence>
<feature type="region of interest" description="Disordered" evidence="1">
    <location>
        <begin position="26"/>
        <end position="48"/>
    </location>
</feature>
<dbReference type="GO" id="GO:0016787">
    <property type="term" value="F:hydrolase activity"/>
    <property type="evidence" value="ECO:0007669"/>
    <property type="project" value="UniProtKB-KW"/>
</dbReference>
<dbReference type="SUPFAM" id="SSF53474">
    <property type="entry name" value="alpha/beta-Hydrolases"/>
    <property type="match status" value="1"/>
</dbReference>
<feature type="domain" description="AB hydrolase-1" evidence="3">
    <location>
        <begin position="70"/>
        <end position="307"/>
    </location>
</feature>
<dbReference type="OrthoDB" id="63519at2"/>
<dbReference type="RefSeq" id="WP_114592512.1">
    <property type="nucleotide sequence ID" value="NZ_CP031165.1"/>
</dbReference>
<dbReference type="InterPro" id="IPR050266">
    <property type="entry name" value="AB_hydrolase_sf"/>
</dbReference>
<keyword evidence="2" id="KW-0732">Signal</keyword>
<keyword evidence="4" id="KW-0378">Hydrolase</keyword>
<accession>A0A346Y0X7</accession>
<proteinExistence type="predicted"/>
<organism evidence="4 5">
    <name type="scientific">Euzebya pacifica</name>
    <dbReference type="NCBI Taxonomy" id="1608957"/>
    <lineage>
        <taxon>Bacteria</taxon>
        <taxon>Bacillati</taxon>
        <taxon>Actinomycetota</taxon>
        <taxon>Nitriliruptoria</taxon>
        <taxon>Euzebyales</taxon>
    </lineage>
</organism>
<feature type="chain" id="PRO_5038589068" evidence="2">
    <location>
        <begin position="20"/>
        <end position="338"/>
    </location>
</feature>